<dbReference type="InterPro" id="IPR041966">
    <property type="entry name" value="LOTUS-like"/>
</dbReference>
<dbReference type="InterPro" id="IPR025605">
    <property type="entry name" value="OST-HTH/LOTUS_dom"/>
</dbReference>
<reference evidence="3" key="2">
    <citation type="submission" date="2017-10" db="EMBL/GenBank/DDBJ databases">
        <title>Ladona fulva Genome sequencing and assembly.</title>
        <authorList>
            <person name="Murali S."/>
            <person name="Richards S."/>
            <person name="Bandaranaike D."/>
            <person name="Bellair M."/>
            <person name="Blankenburg K."/>
            <person name="Chao H."/>
            <person name="Dinh H."/>
            <person name="Doddapaneni H."/>
            <person name="Dugan-Rocha S."/>
            <person name="Elkadiri S."/>
            <person name="Gnanaolivu R."/>
            <person name="Hernandez B."/>
            <person name="Skinner E."/>
            <person name="Javaid M."/>
            <person name="Lee S."/>
            <person name="Li M."/>
            <person name="Ming W."/>
            <person name="Munidasa M."/>
            <person name="Muniz J."/>
            <person name="Nguyen L."/>
            <person name="Hughes D."/>
            <person name="Osuji N."/>
            <person name="Pu L.-L."/>
            <person name="Puazo M."/>
            <person name="Qu C."/>
            <person name="Quiroz J."/>
            <person name="Raj R."/>
            <person name="Weissenberger G."/>
            <person name="Xin Y."/>
            <person name="Zou X."/>
            <person name="Han Y."/>
            <person name="Worley K."/>
            <person name="Muzny D."/>
            <person name="Gibbs R."/>
        </authorList>
    </citation>
    <scope>NUCLEOTIDE SEQUENCE</scope>
    <source>
        <strain evidence="3">Sampled in the wild</strain>
    </source>
</reference>
<dbReference type="AlphaFoldDB" id="A0A8K0KF54"/>
<dbReference type="Proteomes" id="UP000792457">
    <property type="component" value="Unassembled WGS sequence"/>
</dbReference>
<keyword evidence="4" id="KW-1185">Reference proteome</keyword>
<dbReference type="EMBL" id="KZ308710">
    <property type="protein sequence ID" value="KAG8233337.1"/>
    <property type="molecule type" value="Genomic_DNA"/>
</dbReference>
<comment type="caution">
    <text evidence="3">The sequence shown here is derived from an EMBL/GenBank/DDBJ whole genome shotgun (WGS) entry which is preliminary data.</text>
</comment>
<feature type="region of interest" description="Disordered" evidence="1">
    <location>
        <begin position="107"/>
        <end position="163"/>
    </location>
</feature>
<organism evidence="3 4">
    <name type="scientific">Ladona fulva</name>
    <name type="common">Scarce chaser dragonfly</name>
    <name type="synonym">Libellula fulva</name>
    <dbReference type="NCBI Taxonomy" id="123851"/>
    <lineage>
        <taxon>Eukaryota</taxon>
        <taxon>Metazoa</taxon>
        <taxon>Ecdysozoa</taxon>
        <taxon>Arthropoda</taxon>
        <taxon>Hexapoda</taxon>
        <taxon>Insecta</taxon>
        <taxon>Pterygota</taxon>
        <taxon>Palaeoptera</taxon>
        <taxon>Odonata</taxon>
        <taxon>Epiprocta</taxon>
        <taxon>Anisoptera</taxon>
        <taxon>Libelluloidea</taxon>
        <taxon>Libellulidae</taxon>
        <taxon>Ladona</taxon>
    </lineage>
</organism>
<feature type="compositionally biased region" description="Basic and acidic residues" evidence="1">
    <location>
        <begin position="143"/>
        <end position="163"/>
    </location>
</feature>
<proteinExistence type="predicted"/>
<protein>
    <recommendedName>
        <fullName evidence="2">HTH OST-type domain-containing protein</fullName>
    </recommendedName>
</protein>
<sequence>MEEEDVCELVRSVIMSEKGGVLLKNLNRDFISLAGEPIPYEKLGYKSIEDLLRIIPDVTRSVNRNGEILYTSTGKNCEHLASLISKQKGSKSKSSNHVVSHPKHIVSHHRNGYSGMHQGKKAVRRNSGLSVDHSTKGSPHQKSFADKKHIPKEKDISTTEKKLGLEPGSVVKIDLPRLRRSQEGHRRSTPDRILWESSRFNDSRTKDDEMPALVSNRLIWNSEPNTFQIPDKSPGFYRDSFQYSEGTKRKTGTDLRSMLSSNHSRDFLNGKMRSDNFKVNHFSHRDSPRLRGRFSYDVHDLECYRRESSGIPACSSLYDDHNQYGWKDRDGSRWDTEDNRSNYTDRKFDFVSGMLRVTIKNS</sequence>
<name>A0A8K0KF54_LADFU</name>
<dbReference type="OrthoDB" id="10034606at2759"/>
<evidence type="ECO:0000259" key="2">
    <source>
        <dbReference type="PROSITE" id="PS51644"/>
    </source>
</evidence>
<evidence type="ECO:0000313" key="4">
    <source>
        <dbReference type="Proteomes" id="UP000792457"/>
    </source>
</evidence>
<evidence type="ECO:0000313" key="3">
    <source>
        <dbReference type="EMBL" id="KAG8233337.1"/>
    </source>
</evidence>
<feature type="domain" description="HTH OST-type" evidence="2">
    <location>
        <begin position="2"/>
        <end position="75"/>
    </location>
</feature>
<dbReference type="CDD" id="cd09972">
    <property type="entry name" value="LOTUS_TDRD_OSKAR"/>
    <property type="match status" value="1"/>
</dbReference>
<reference evidence="3" key="1">
    <citation type="submission" date="2013-04" db="EMBL/GenBank/DDBJ databases">
        <authorList>
            <person name="Qu J."/>
            <person name="Murali S.C."/>
            <person name="Bandaranaike D."/>
            <person name="Bellair M."/>
            <person name="Blankenburg K."/>
            <person name="Chao H."/>
            <person name="Dinh H."/>
            <person name="Doddapaneni H."/>
            <person name="Downs B."/>
            <person name="Dugan-Rocha S."/>
            <person name="Elkadiri S."/>
            <person name="Gnanaolivu R.D."/>
            <person name="Hernandez B."/>
            <person name="Javaid M."/>
            <person name="Jayaseelan J.C."/>
            <person name="Lee S."/>
            <person name="Li M."/>
            <person name="Ming W."/>
            <person name="Munidasa M."/>
            <person name="Muniz J."/>
            <person name="Nguyen L."/>
            <person name="Ongeri F."/>
            <person name="Osuji N."/>
            <person name="Pu L.-L."/>
            <person name="Puazo M."/>
            <person name="Qu C."/>
            <person name="Quiroz J."/>
            <person name="Raj R."/>
            <person name="Weissenberger G."/>
            <person name="Xin Y."/>
            <person name="Zou X."/>
            <person name="Han Y."/>
            <person name="Richards S."/>
            <person name="Worley K."/>
            <person name="Muzny D."/>
            <person name="Gibbs R."/>
        </authorList>
    </citation>
    <scope>NUCLEOTIDE SEQUENCE</scope>
    <source>
        <strain evidence="3">Sampled in the wild</strain>
    </source>
</reference>
<accession>A0A8K0KF54</accession>
<gene>
    <name evidence="3" type="ORF">J437_LFUL010887</name>
</gene>
<dbReference type="PROSITE" id="PS51644">
    <property type="entry name" value="HTH_OST"/>
    <property type="match status" value="1"/>
</dbReference>
<evidence type="ECO:0000256" key="1">
    <source>
        <dbReference type="SAM" id="MobiDB-lite"/>
    </source>
</evidence>
<dbReference type="Gene3D" id="3.30.420.610">
    <property type="entry name" value="LOTUS domain-like"/>
    <property type="match status" value="1"/>
</dbReference>
<dbReference type="Pfam" id="PF12872">
    <property type="entry name" value="OST-HTH"/>
    <property type="match status" value="1"/>
</dbReference>